<evidence type="ECO:0000259" key="17">
    <source>
        <dbReference type="SMART" id="SM00936"/>
    </source>
</evidence>
<comment type="catalytic activity">
    <reaction evidence="12">
        <text>Preferential cleavage: (Ac)2-L-Lys-D-Ala-|-D-Ala. Also transpeptidation of peptidyl-alanyl moieties that are N-acyl substituents of D-alanine.</text>
        <dbReference type="EC" id="3.4.16.4"/>
    </reaction>
</comment>
<keyword evidence="8 18" id="KW-0378">Hydrolase</keyword>
<reference evidence="18 19" key="1">
    <citation type="submission" date="2016-09" db="EMBL/GenBank/DDBJ databases">
        <title>Genome sequence of Eubacterium angustum.</title>
        <authorList>
            <person name="Poehlein A."/>
            <person name="Daniel R."/>
        </authorList>
    </citation>
    <scope>NUCLEOTIDE SEQUENCE [LARGE SCALE GENOMIC DNA]</scope>
    <source>
        <strain evidence="18 19">DSM 1989</strain>
    </source>
</reference>
<dbReference type="PANTHER" id="PTHR21581">
    <property type="entry name" value="D-ALANYL-D-ALANINE CARBOXYPEPTIDASE"/>
    <property type="match status" value="1"/>
</dbReference>
<dbReference type="InterPro" id="IPR018044">
    <property type="entry name" value="Peptidase_S11"/>
</dbReference>
<dbReference type="PRINTS" id="PR00725">
    <property type="entry name" value="DADACBPTASE1"/>
</dbReference>
<comment type="function">
    <text evidence="1">Removes C-terminal D-alanyl residues from sugar-peptide cell wall precursors.</text>
</comment>
<dbReference type="GO" id="GO:0009252">
    <property type="term" value="P:peptidoglycan biosynthetic process"/>
    <property type="evidence" value="ECO:0007669"/>
    <property type="project" value="UniProtKB-UniPathway"/>
</dbReference>
<name>A0A1S1V541_9FIRM</name>
<dbReference type="UniPathway" id="UPA00219"/>
<keyword evidence="6" id="KW-0645">Protease</keyword>
<dbReference type="GO" id="GO:0008360">
    <property type="term" value="P:regulation of cell shape"/>
    <property type="evidence" value="ECO:0007669"/>
    <property type="project" value="UniProtKB-KW"/>
</dbReference>
<dbReference type="SMART" id="SM00936">
    <property type="entry name" value="PBP5_C"/>
    <property type="match status" value="1"/>
</dbReference>
<evidence type="ECO:0000256" key="7">
    <source>
        <dbReference type="ARBA" id="ARBA00022729"/>
    </source>
</evidence>
<comment type="pathway">
    <text evidence="2">Cell wall biogenesis; peptidoglycan biosynthesis.</text>
</comment>
<dbReference type="EC" id="3.4.16.4" evidence="4"/>
<dbReference type="Gene3D" id="2.60.410.10">
    <property type="entry name" value="D-Ala-D-Ala carboxypeptidase, C-terminal domain"/>
    <property type="match status" value="1"/>
</dbReference>
<organism evidence="18 19">
    <name type="scientific">Andreesenia angusta</name>
    <dbReference type="NCBI Taxonomy" id="39480"/>
    <lineage>
        <taxon>Bacteria</taxon>
        <taxon>Bacillati</taxon>
        <taxon>Bacillota</taxon>
        <taxon>Tissierellia</taxon>
        <taxon>Tissierellales</taxon>
        <taxon>Gottschalkiaceae</taxon>
        <taxon>Andreesenia</taxon>
    </lineage>
</organism>
<feature type="signal peptide" evidence="16">
    <location>
        <begin position="1"/>
        <end position="24"/>
    </location>
</feature>
<dbReference type="STRING" id="39480.EUAN_20970"/>
<feature type="active site" evidence="13">
    <location>
        <position position="118"/>
    </location>
</feature>
<feature type="binding site" evidence="14">
    <location>
        <position position="225"/>
    </location>
    <ligand>
        <name>substrate</name>
    </ligand>
</feature>
<dbReference type="GO" id="GO:0006508">
    <property type="term" value="P:proteolysis"/>
    <property type="evidence" value="ECO:0007669"/>
    <property type="project" value="UniProtKB-KW"/>
</dbReference>
<feature type="domain" description="Peptidase S11 D-Ala-D-Ala carboxypeptidase A C-terminal" evidence="17">
    <location>
        <begin position="276"/>
        <end position="364"/>
    </location>
</feature>
<comment type="caution">
    <text evidence="18">The sequence shown here is derived from an EMBL/GenBank/DDBJ whole genome shotgun (WGS) entry which is preliminary data.</text>
</comment>
<evidence type="ECO:0000256" key="16">
    <source>
        <dbReference type="SAM" id="SignalP"/>
    </source>
</evidence>
<evidence type="ECO:0000256" key="15">
    <source>
        <dbReference type="RuleBase" id="RU004016"/>
    </source>
</evidence>
<evidence type="ECO:0000256" key="13">
    <source>
        <dbReference type="PIRSR" id="PIRSR618044-1"/>
    </source>
</evidence>
<dbReference type="Pfam" id="PF00768">
    <property type="entry name" value="Peptidase_S11"/>
    <property type="match status" value="1"/>
</dbReference>
<evidence type="ECO:0000256" key="10">
    <source>
        <dbReference type="ARBA" id="ARBA00022984"/>
    </source>
</evidence>
<evidence type="ECO:0000256" key="4">
    <source>
        <dbReference type="ARBA" id="ARBA00012448"/>
    </source>
</evidence>
<accession>A0A1S1V541</accession>
<evidence type="ECO:0000256" key="14">
    <source>
        <dbReference type="PIRSR" id="PIRSR618044-2"/>
    </source>
</evidence>
<evidence type="ECO:0000256" key="8">
    <source>
        <dbReference type="ARBA" id="ARBA00022801"/>
    </source>
</evidence>
<dbReference type="RefSeq" id="WP_071064317.1">
    <property type="nucleotide sequence ID" value="NZ_MKIE01000011.1"/>
</dbReference>
<keyword evidence="10" id="KW-0573">Peptidoglycan synthesis</keyword>
<dbReference type="PANTHER" id="PTHR21581:SF6">
    <property type="entry name" value="TRAFFICKING PROTEIN PARTICLE COMPLEX SUBUNIT 12"/>
    <property type="match status" value="1"/>
</dbReference>
<dbReference type="InterPro" id="IPR015956">
    <property type="entry name" value="Peniciliin-bd_prot_C_sf"/>
</dbReference>
<dbReference type="SUPFAM" id="SSF69189">
    <property type="entry name" value="Penicillin-binding protein associated domain"/>
    <property type="match status" value="1"/>
</dbReference>
<evidence type="ECO:0000256" key="5">
    <source>
        <dbReference type="ARBA" id="ARBA00022645"/>
    </source>
</evidence>
<proteinExistence type="inferred from homology"/>
<dbReference type="Pfam" id="PF07943">
    <property type="entry name" value="PBP5_C"/>
    <property type="match status" value="1"/>
</dbReference>
<sequence>MKNKIFQWLVVFMLLFTTAGTSLAEDLELNTNAVLGVDYSTGDIVYNYNGDEKIAIASTTKLMTYLVVKDEIAKGRSSLKDRVTVDSEVANTGGSSFLLREGEKVKVEDLLEGIMIVSGNDACLALAKHFGGSEAGFVEIMNQKATELGLDNTVFYTSNGLPDKDGNENTMTAKELYKLSAHILSKYPEIISTTEKSSLVIEERNFSGKNTNPLLGVVKGVDGLKTGYTDKAGRCLVATAEQQDGNRVIGIVMGADSEQSRLEKSKKLMETLINDYSRISLYLKEETVGERSIGSSKHQRIELYPVEDVEVFLKKDDDVPKQEVVMKSDIELPIEPGDVVGTLHLSYGDVEKDIDLTVKSKISRFKLIRIGISNFFKSLI</sequence>
<dbReference type="OrthoDB" id="9791132at2"/>
<dbReference type="InterPro" id="IPR012338">
    <property type="entry name" value="Beta-lactam/transpept-like"/>
</dbReference>
<dbReference type="Proteomes" id="UP000180254">
    <property type="component" value="Unassembled WGS sequence"/>
</dbReference>
<evidence type="ECO:0000256" key="9">
    <source>
        <dbReference type="ARBA" id="ARBA00022960"/>
    </source>
</evidence>
<keyword evidence="9" id="KW-0133">Cell shape</keyword>
<evidence type="ECO:0000256" key="6">
    <source>
        <dbReference type="ARBA" id="ARBA00022670"/>
    </source>
</evidence>
<evidence type="ECO:0000256" key="3">
    <source>
        <dbReference type="ARBA" id="ARBA00007164"/>
    </source>
</evidence>
<feature type="active site" description="Proton acceptor" evidence="13">
    <location>
        <position position="61"/>
    </location>
</feature>
<comment type="similarity">
    <text evidence="3 15">Belongs to the peptidase S11 family.</text>
</comment>
<keyword evidence="5 18" id="KW-0121">Carboxypeptidase</keyword>
<dbReference type="InterPro" id="IPR012907">
    <property type="entry name" value="Peptidase_S11_C"/>
</dbReference>
<dbReference type="GO" id="GO:0071555">
    <property type="term" value="P:cell wall organization"/>
    <property type="evidence" value="ECO:0007669"/>
    <property type="project" value="UniProtKB-KW"/>
</dbReference>
<keyword evidence="7 16" id="KW-0732">Signal</keyword>
<evidence type="ECO:0000256" key="2">
    <source>
        <dbReference type="ARBA" id="ARBA00004752"/>
    </source>
</evidence>
<dbReference type="InterPro" id="IPR037167">
    <property type="entry name" value="Peptidase_S11_C_sf"/>
</dbReference>
<feature type="active site" description="Acyl-ester intermediate" evidence="13">
    <location>
        <position position="58"/>
    </location>
</feature>
<dbReference type="GO" id="GO:0009002">
    <property type="term" value="F:serine-type D-Ala-D-Ala carboxypeptidase activity"/>
    <property type="evidence" value="ECO:0007669"/>
    <property type="project" value="UniProtKB-EC"/>
</dbReference>
<dbReference type="SUPFAM" id="SSF56601">
    <property type="entry name" value="beta-lactamase/transpeptidase-like"/>
    <property type="match status" value="1"/>
</dbReference>
<evidence type="ECO:0000256" key="11">
    <source>
        <dbReference type="ARBA" id="ARBA00023316"/>
    </source>
</evidence>
<protein>
    <recommendedName>
        <fullName evidence="4">serine-type D-Ala-D-Ala carboxypeptidase</fullName>
        <ecNumber evidence="4">3.4.16.4</ecNumber>
    </recommendedName>
</protein>
<keyword evidence="19" id="KW-1185">Reference proteome</keyword>
<gene>
    <name evidence="18" type="primary">dacF</name>
    <name evidence="18" type="ORF">EUAN_20970</name>
</gene>
<evidence type="ECO:0000313" key="19">
    <source>
        <dbReference type="Proteomes" id="UP000180254"/>
    </source>
</evidence>
<dbReference type="Gene3D" id="3.40.710.10">
    <property type="entry name" value="DD-peptidase/beta-lactamase superfamily"/>
    <property type="match status" value="1"/>
</dbReference>
<evidence type="ECO:0000313" key="18">
    <source>
        <dbReference type="EMBL" id="OHW61555.1"/>
    </source>
</evidence>
<evidence type="ECO:0000256" key="12">
    <source>
        <dbReference type="ARBA" id="ARBA00034000"/>
    </source>
</evidence>
<dbReference type="InterPro" id="IPR001967">
    <property type="entry name" value="Peptidase_S11_N"/>
</dbReference>
<keyword evidence="11" id="KW-0961">Cell wall biogenesis/degradation</keyword>
<dbReference type="EMBL" id="MKIE01000011">
    <property type="protein sequence ID" value="OHW61555.1"/>
    <property type="molecule type" value="Genomic_DNA"/>
</dbReference>
<feature type="chain" id="PRO_5010254924" description="serine-type D-Ala-D-Ala carboxypeptidase" evidence="16">
    <location>
        <begin position="25"/>
        <end position="380"/>
    </location>
</feature>
<evidence type="ECO:0000256" key="1">
    <source>
        <dbReference type="ARBA" id="ARBA00003217"/>
    </source>
</evidence>
<dbReference type="AlphaFoldDB" id="A0A1S1V541"/>